<feature type="non-terminal residue" evidence="9">
    <location>
        <position position="1"/>
    </location>
</feature>
<evidence type="ECO:0000256" key="3">
    <source>
        <dbReference type="ARBA" id="ARBA00022664"/>
    </source>
</evidence>
<feature type="compositionally biased region" description="Basic and acidic residues" evidence="8">
    <location>
        <begin position="266"/>
        <end position="282"/>
    </location>
</feature>
<dbReference type="AlphaFoldDB" id="A0A9P4PRQ1"/>
<evidence type="ECO:0000256" key="6">
    <source>
        <dbReference type="ARBA" id="ARBA00023242"/>
    </source>
</evidence>
<keyword evidence="5 7" id="KW-0508">mRNA splicing</keyword>
<feature type="non-terminal residue" evidence="9">
    <location>
        <position position="304"/>
    </location>
</feature>
<dbReference type="GO" id="GO:0000398">
    <property type="term" value="P:mRNA splicing, via spliceosome"/>
    <property type="evidence" value="ECO:0007669"/>
    <property type="project" value="UniProtKB-UniRule"/>
</dbReference>
<evidence type="ECO:0000256" key="7">
    <source>
        <dbReference type="RuleBase" id="RU367025"/>
    </source>
</evidence>
<evidence type="ECO:0000256" key="8">
    <source>
        <dbReference type="SAM" id="MobiDB-lite"/>
    </source>
</evidence>
<dbReference type="EMBL" id="MU001495">
    <property type="protein sequence ID" value="KAF2448123.1"/>
    <property type="molecule type" value="Genomic_DNA"/>
</dbReference>
<dbReference type="Proteomes" id="UP000799764">
    <property type="component" value="Unassembled WGS sequence"/>
</dbReference>
<evidence type="ECO:0000256" key="1">
    <source>
        <dbReference type="ARBA" id="ARBA00004123"/>
    </source>
</evidence>
<comment type="function">
    <text evidence="7">Required for pre-mRNA splicing.</text>
</comment>
<sequence>KADSGNVFDDRGYSGPTVRGGVNPVTLIEKAMRERIIESMYWKEQLFAVNEAMICDRAVTLTHVGGSVNNRPTPFICILLKLLSLVPSEEIILEMLNYEEEEEEGEEPESADSKEAETEKEEQNGETDDRASKEKAGKKGSFKYLRALAAFYVRLTMEPVQVYKTLEPLLLDRRKLKYRKQAGFTLTYLDEFVDNLLTQPRLCGTSLPALPPRSVLEDLDLLDPRESPLADEVEDMDLDEEDARSRGSGGSSRSRSRSRSRGSSWSRDRSSRSRSRSRERSYTRSRSRSRSPRRDADSGSRSQS</sequence>
<evidence type="ECO:0000256" key="2">
    <source>
        <dbReference type="ARBA" id="ARBA00006164"/>
    </source>
</evidence>
<keyword evidence="10" id="KW-1185">Reference proteome</keyword>
<feature type="compositionally biased region" description="Acidic residues" evidence="8">
    <location>
        <begin position="98"/>
        <end position="110"/>
    </location>
</feature>
<protein>
    <recommendedName>
        <fullName evidence="7">Pre-mRNA-splicing factor 38</fullName>
    </recommendedName>
</protein>
<organism evidence="9 10">
    <name type="scientific">Karstenula rhodostoma CBS 690.94</name>
    <dbReference type="NCBI Taxonomy" id="1392251"/>
    <lineage>
        <taxon>Eukaryota</taxon>
        <taxon>Fungi</taxon>
        <taxon>Dikarya</taxon>
        <taxon>Ascomycota</taxon>
        <taxon>Pezizomycotina</taxon>
        <taxon>Dothideomycetes</taxon>
        <taxon>Pleosporomycetidae</taxon>
        <taxon>Pleosporales</taxon>
        <taxon>Massarineae</taxon>
        <taxon>Didymosphaeriaceae</taxon>
        <taxon>Karstenula</taxon>
    </lineage>
</organism>
<reference evidence="9" key="1">
    <citation type="journal article" date="2020" name="Stud. Mycol.">
        <title>101 Dothideomycetes genomes: a test case for predicting lifestyles and emergence of pathogens.</title>
        <authorList>
            <person name="Haridas S."/>
            <person name="Albert R."/>
            <person name="Binder M."/>
            <person name="Bloem J."/>
            <person name="Labutti K."/>
            <person name="Salamov A."/>
            <person name="Andreopoulos B."/>
            <person name="Baker S."/>
            <person name="Barry K."/>
            <person name="Bills G."/>
            <person name="Bluhm B."/>
            <person name="Cannon C."/>
            <person name="Castanera R."/>
            <person name="Culley D."/>
            <person name="Daum C."/>
            <person name="Ezra D."/>
            <person name="Gonzalez J."/>
            <person name="Henrissat B."/>
            <person name="Kuo A."/>
            <person name="Liang C."/>
            <person name="Lipzen A."/>
            <person name="Lutzoni F."/>
            <person name="Magnuson J."/>
            <person name="Mondo S."/>
            <person name="Nolan M."/>
            <person name="Ohm R."/>
            <person name="Pangilinan J."/>
            <person name="Park H.-J."/>
            <person name="Ramirez L."/>
            <person name="Alfaro M."/>
            <person name="Sun H."/>
            <person name="Tritt A."/>
            <person name="Yoshinaga Y."/>
            <person name="Zwiers L.-H."/>
            <person name="Turgeon B."/>
            <person name="Goodwin S."/>
            <person name="Spatafora J."/>
            <person name="Crous P."/>
            <person name="Grigoriev I."/>
        </authorList>
    </citation>
    <scope>NUCLEOTIDE SEQUENCE</scope>
    <source>
        <strain evidence="9">CBS 690.94</strain>
    </source>
</reference>
<evidence type="ECO:0000313" key="10">
    <source>
        <dbReference type="Proteomes" id="UP000799764"/>
    </source>
</evidence>
<comment type="subcellular location">
    <subcellularLocation>
        <location evidence="1 7">Nucleus</location>
    </subcellularLocation>
</comment>
<dbReference type="GO" id="GO:0005681">
    <property type="term" value="C:spliceosomal complex"/>
    <property type="evidence" value="ECO:0007669"/>
    <property type="project" value="UniProtKB-KW"/>
</dbReference>
<dbReference type="PANTHER" id="PTHR23142">
    <property type="entry name" value="PRE-MRNA-SPLICING FACTOR 38A-RELATED"/>
    <property type="match status" value="1"/>
</dbReference>
<name>A0A9P4PRQ1_9PLEO</name>
<evidence type="ECO:0000313" key="9">
    <source>
        <dbReference type="EMBL" id="KAF2448123.1"/>
    </source>
</evidence>
<proteinExistence type="inferred from homology"/>
<keyword evidence="4 7" id="KW-0747">Spliceosome</keyword>
<feature type="region of interest" description="Disordered" evidence="8">
    <location>
        <begin position="98"/>
        <end position="135"/>
    </location>
</feature>
<evidence type="ECO:0000256" key="4">
    <source>
        <dbReference type="ARBA" id="ARBA00022728"/>
    </source>
</evidence>
<feature type="compositionally biased region" description="Acidic residues" evidence="8">
    <location>
        <begin position="229"/>
        <end position="242"/>
    </location>
</feature>
<dbReference type="OrthoDB" id="190958at2759"/>
<feature type="region of interest" description="Disordered" evidence="8">
    <location>
        <begin position="229"/>
        <end position="304"/>
    </location>
</feature>
<comment type="similarity">
    <text evidence="2 7">Belongs to the PRP38 family.</text>
</comment>
<accession>A0A9P4PRQ1</accession>
<evidence type="ECO:0000256" key="5">
    <source>
        <dbReference type="ARBA" id="ARBA00023187"/>
    </source>
</evidence>
<feature type="compositionally biased region" description="Basic and acidic residues" evidence="8">
    <location>
        <begin position="111"/>
        <end position="135"/>
    </location>
</feature>
<keyword evidence="3 7" id="KW-0507">mRNA processing</keyword>
<gene>
    <name evidence="9" type="ORF">P171DRAFT_328668</name>
</gene>
<keyword evidence="6 7" id="KW-0539">Nucleus</keyword>
<dbReference type="InterPro" id="IPR005037">
    <property type="entry name" value="PRP38"/>
</dbReference>
<comment type="caution">
    <text evidence="9">The sequence shown here is derived from an EMBL/GenBank/DDBJ whole genome shotgun (WGS) entry which is preliminary data.</text>
</comment>
<dbReference type="Pfam" id="PF03371">
    <property type="entry name" value="PRP38"/>
    <property type="match status" value="1"/>
</dbReference>